<evidence type="ECO:0000313" key="2">
    <source>
        <dbReference type="Proteomes" id="UP001597340"/>
    </source>
</evidence>
<organism evidence="1 2">
    <name type="scientific">Paenibacillus farraposensis</name>
    <dbReference type="NCBI Taxonomy" id="2807095"/>
    <lineage>
        <taxon>Bacteria</taxon>
        <taxon>Bacillati</taxon>
        <taxon>Bacillota</taxon>
        <taxon>Bacilli</taxon>
        <taxon>Bacillales</taxon>
        <taxon>Paenibacillaceae</taxon>
        <taxon>Paenibacillus</taxon>
    </lineage>
</organism>
<gene>
    <name evidence="1" type="ORF">ACFQ5D_23675</name>
</gene>
<dbReference type="Proteomes" id="UP001597340">
    <property type="component" value="Unassembled WGS sequence"/>
</dbReference>
<keyword evidence="2" id="KW-1185">Reference proteome</keyword>
<protein>
    <submittedName>
        <fullName evidence="1">Uncharacterized protein</fullName>
    </submittedName>
</protein>
<accession>A0ABW4DKH1</accession>
<comment type="caution">
    <text evidence="1">The sequence shown here is derived from an EMBL/GenBank/DDBJ whole genome shotgun (WGS) entry which is preliminary data.</text>
</comment>
<sequence length="47" mass="5540">METRRRTYTRCKGLKYETKKDLAETAEVFAKYKTELEEINKAIAALK</sequence>
<name>A0ABW4DKH1_9BACL</name>
<dbReference type="EMBL" id="JBHTNZ010000105">
    <property type="protein sequence ID" value="MFD1464253.1"/>
    <property type="molecule type" value="Genomic_DNA"/>
</dbReference>
<dbReference type="RefSeq" id="WP_229525589.1">
    <property type="nucleotide sequence ID" value="NZ_JAFFQR010000105.1"/>
</dbReference>
<proteinExistence type="predicted"/>
<evidence type="ECO:0000313" key="1">
    <source>
        <dbReference type="EMBL" id="MFD1464253.1"/>
    </source>
</evidence>
<reference evidence="2" key="1">
    <citation type="journal article" date="2019" name="Int. J. Syst. Evol. Microbiol.">
        <title>The Global Catalogue of Microorganisms (GCM) 10K type strain sequencing project: providing services to taxonomists for standard genome sequencing and annotation.</title>
        <authorList>
            <consortium name="The Broad Institute Genomics Platform"/>
            <consortium name="The Broad Institute Genome Sequencing Center for Infectious Disease"/>
            <person name="Wu L."/>
            <person name="Ma J."/>
        </authorList>
    </citation>
    <scope>NUCLEOTIDE SEQUENCE [LARGE SCALE GENOMIC DNA]</scope>
    <source>
        <strain evidence="2">CCM 9147</strain>
    </source>
</reference>